<sequence length="153" mass="17179">MPISCMTRFDRARRVPRTRNGFRLLCSGTIQDQARRLCGDKAKLRARLAQGAAYRALVIIHYDLRPTRLAGSIGRRSLLGALMMCACTRYVRILGKESPSESRVIMPAWGHPLILHGSALTSSSTLTALTPSMTRRHQHHSDSYIRHRPDLST</sequence>
<evidence type="ECO:0000256" key="1">
    <source>
        <dbReference type="SAM" id="MobiDB-lite"/>
    </source>
</evidence>
<name>A0A316VXE6_9BASI</name>
<gene>
    <name evidence="2" type="ORF">IE81DRAFT_150194</name>
</gene>
<proteinExistence type="predicted"/>
<dbReference type="RefSeq" id="XP_025369144.1">
    <property type="nucleotide sequence ID" value="XM_025510430.1"/>
</dbReference>
<keyword evidence="3" id="KW-1185">Reference proteome</keyword>
<evidence type="ECO:0000313" key="2">
    <source>
        <dbReference type="EMBL" id="PWN41984.1"/>
    </source>
</evidence>
<dbReference type="AlphaFoldDB" id="A0A316VXE6"/>
<dbReference type="EMBL" id="KZ819385">
    <property type="protein sequence ID" value="PWN41984.1"/>
    <property type="molecule type" value="Genomic_DNA"/>
</dbReference>
<feature type="compositionally biased region" description="Basic and acidic residues" evidence="1">
    <location>
        <begin position="140"/>
        <end position="153"/>
    </location>
</feature>
<dbReference type="Proteomes" id="UP000245783">
    <property type="component" value="Unassembled WGS sequence"/>
</dbReference>
<dbReference type="InParanoid" id="A0A316VXE6"/>
<feature type="region of interest" description="Disordered" evidence="1">
    <location>
        <begin position="133"/>
        <end position="153"/>
    </location>
</feature>
<protein>
    <submittedName>
        <fullName evidence="2">Uncharacterized protein</fullName>
    </submittedName>
</protein>
<reference evidence="2 3" key="1">
    <citation type="journal article" date="2018" name="Mol. Biol. Evol.">
        <title>Broad Genomic Sampling Reveals a Smut Pathogenic Ancestry of the Fungal Clade Ustilaginomycotina.</title>
        <authorList>
            <person name="Kijpornyongpan T."/>
            <person name="Mondo S.J."/>
            <person name="Barry K."/>
            <person name="Sandor L."/>
            <person name="Lee J."/>
            <person name="Lipzen A."/>
            <person name="Pangilinan J."/>
            <person name="LaButti K."/>
            <person name="Hainaut M."/>
            <person name="Henrissat B."/>
            <person name="Grigoriev I.V."/>
            <person name="Spatafora J.W."/>
            <person name="Aime M.C."/>
        </authorList>
    </citation>
    <scope>NUCLEOTIDE SEQUENCE [LARGE SCALE GENOMIC DNA]</scope>
    <source>
        <strain evidence="2 3">MCA 4658</strain>
    </source>
</reference>
<organism evidence="2 3">
    <name type="scientific">Ceraceosorus guamensis</name>
    <dbReference type="NCBI Taxonomy" id="1522189"/>
    <lineage>
        <taxon>Eukaryota</taxon>
        <taxon>Fungi</taxon>
        <taxon>Dikarya</taxon>
        <taxon>Basidiomycota</taxon>
        <taxon>Ustilaginomycotina</taxon>
        <taxon>Exobasidiomycetes</taxon>
        <taxon>Ceraceosorales</taxon>
        <taxon>Ceraceosoraceae</taxon>
        <taxon>Ceraceosorus</taxon>
    </lineage>
</organism>
<evidence type="ECO:0000313" key="3">
    <source>
        <dbReference type="Proteomes" id="UP000245783"/>
    </source>
</evidence>
<dbReference type="GeneID" id="37032300"/>
<accession>A0A316VXE6</accession>